<dbReference type="SUPFAM" id="SSF51206">
    <property type="entry name" value="cAMP-binding domain-like"/>
    <property type="match status" value="1"/>
</dbReference>
<evidence type="ECO:0000313" key="2">
    <source>
        <dbReference type="EMBL" id="MFC7407884.1"/>
    </source>
</evidence>
<protein>
    <submittedName>
        <fullName evidence="2">Crp/Fnr family transcriptional regulator</fullName>
    </submittedName>
</protein>
<dbReference type="SUPFAM" id="SSF46785">
    <property type="entry name" value="Winged helix' DNA-binding domain"/>
    <property type="match status" value="1"/>
</dbReference>
<name>A0ABW2QEJ3_9BURK</name>
<dbReference type="Proteomes" id="UP001596501">
    <property type="component" value="Unassembled WGS sequence"/>
</dbReference>
<evidence type="ECO:0000259" key="1">
    <source>
        <dbReference type="Pfam" id="PF00027"/>
    </source>
</evidence>
<comment type="caution">
    <text evidence="2">The sequence shown here is derived from an EMBL/GenBank/DDBJ whole genome shotgun (WGS) entry which is preliminary data.</text>
</comment>
<dbReference type="EMBL" id="JBHTCA010000002">
    <property type="protein sequence ID" value="MFC7407884.1"/>
    <property type="molecule type" value="Genomic_DNA"/>
</dbReference>
<reference evidence="3" key="1">
    <citation type="journal article" date="2019" name="Int. J. Syst. Evol. Microbiol.">
        <title>The Global Catalogue of Microorganisms (GCM) 10K type strain sequencing project: providing services to taxonomists for standard genome sequencing and annotation.</title>
        <authorList>
            <consortium name="The Broad Institute Genomics Platform"/>
            <consortium name="The Broad Institute Genome Sequencing Center for Infectious Disease"/>
            <person name="Wu L."/>
            <person name="Ma J."/>
        </authorList>
    </citation>
    <scope>NUCLEOTIDE SEQUENCE [LARGE SCALE GENOMIC DNA]</scope>
    <source>
        <strain evidence="3">CGMCC 1.12371</strain>
    </source>
</reference>
<dbReference type="InterPro" id="IPR018490">
    <property type="entry name" value="cNMP-bd_dom_sf"/>
</dbReference>
<dbReference type="InterPro" id="IPR000595">
    <property type="entry name" value="cNMP-bd_dom"/>
</dbReference>
<feature type="domain" description="Cyclic nucleotide-binding" evidence="1">
    <location>
        <begin position="38"/>
        <end position="125"/>
    </location>
</feature>
<dbReference type="Gene3D" id="1.10.10.10">
    <property type="entry name" value="Winged helix-like DNA-binding domain superfamily/Winged helix DNA-binding domain"/>
    <property type="match status" value="1"/>
</dbReference>
<accession>A0ABW2QEJ3</accession>
<dbReference type="InterPro" id="IPR014710">
    <property type="entry name" value="RmlC-like_jellyroll"/>
</dbReference>
<dbReference type="Gene3D" id="2.60.120.10">
    <property type="entry name" value="Jelly Rolls"/>
    <property type="match status" value="1"/>
</dbReference>
<dbReference type="RefSeq" id="WP_382219751.1">
    <property type="nucleotide sequence ID" value="NZ_JBHTCA010000002.1"/>
</dbReference>
<dbReference type="InterPro" id="IPR036390">
    <property type="entry name" value="WH_DNA-bd_sf"/>
</dbReference>
<gene>
    <name evidence="2" type="ORF">ACFQPB_03355</name>
</gene>
<proteinExistence type="predicted"/>
<evidence type="ECO:0000313" key="3">
    <source>
        <dbReference type="Proteomes" id="UP001596501"/>
    </source>
</evidence>
<organism evidence="2 3">
    <name type="scientific">Hydrogenophaga atypica</name>
    <dbReference type="NCBI Taxonomy" id="249409"/>
    <lineage>
        <taxon>Bacteria</taxon>
        <taxon>Pseudomonadati</taxon>
        <taxon>Pseudomonadota</taxon>
        <taxon>Betaproteobacteria</taxon>
        <taxon>Burkholderiales</taxon>
        <taxon>Comamonadaceae</taxon>
        <taxon>Hydrogenophaga</taxon>
    </lineage>
</organism>
<dbReference type="Pfam" id="PF00027">
    <property type="entry name" value="cNMP_binding"/>
    <property type="match status" value="1"/>
</dbReference>
<keyword evidence="3" id="KW-1185">Reference proteome</keyword>
<sequence length="236" mass="26182">MNRTNAALSPLGIQSIGPTVGDLPAEAQAFMLRRGSVRTWRHGEAVQEHLVPVRHMSWIKAGRLRSTLTQSDGVVQSVGWVMQSELIGMAGLLTGTPSRVTLRVDTATATVVQIDRATLEDLINQVAGVGLGIAVGMSRRQDQLFDIIDVGRPRLLIEKLRAVLVWWTRNFGVTALDGSVELWVSQSDLADGVGASRQRVHSELKRLQDMQEVELAYRKLIVRPLFFRKLKEVDQL</sequence>
<dbReference type="InterPro" id="IPR036388">
    <property type="entry name" value="WH-like_DNA-bd_sf"/>
</dbReference>